<proteinExistence type="predicted"/>
<reference evidence="1" key="1">
    <citation type="submission" date="2018-12" db="EMBL/GenBank/DDBJ databases">
        <title>Characterization of a N4-like bacteriophage infecting a coral-derived Vibrio strain.</title>
        <authorList>
            <person name="Huang S."/>
        </authorList>
    </citation>
    <scope>NUCLEOTIDE SEQUENCE [LARGE SCALE GENOMIC DNA]</scope>
</reference>
<keyword evidence="2" id="KW-1185">Reference proteome</keyword>
<sequence length="98" mass="11343">MRLTSFVKIIELTFPDMVCQFIDNGTAVHVRRVNHTRKSGWESVAYVSTWDIPNRRRKLTKHGSPQVTYIRNCTHKGMRALATVHGIEVMDKYEGLKL</sequence>
<dbReference type="Proteomes" id="UP000290131">
    <property type="component" value="Segment"/>
</dbReference>
<protein>
    <submittedName>
        <fullName evidence="1">Uncharacterized protein</fullName>
    </submittedName>
</protein>
<accession>A0A3T0IIR2</accession>
<evidence type="ECO:0000313" key="1">
    <source>
        <dbReference type="EMBL" id="AZU99680.1"/>
    </source>
</evidence>
<gene>
    <name evidence="1" type="ORF">SBP1_gp088</name>
</gene>
<name>A0A3T0IIR2_9CAUD</name>
<evidence type="ECO:0000313" key="2">
    <source>
        <dbReference type="Proteomes" id="UP000290131"/>
    </source>
</evidence>
<dbReference type="EMBL" id="MK301608">
    <property type="protein sequence ID" value="AZU99680.1"/>
    <property type="molecule type" value="Genomic_DNA"/>
</dbReference>
<organism evidence="1">
    <name type="scientific">Vibrio virus vB_VspP_SBP1</name>
    <dbReference type="NCBI Taxonomy" id="2500581"/>
    <lineage>
        <taxon>Viruses</taxon>
        <taxon>Duplodnaviria</taxon>
        <taxon>Heunggongvirae</taxon>
        <taxon>Uroviricota</taxon>
        <taxon>Caudoviricetes</taxon>
        <taxon>Schitoviridae</taxon>
        <taxon>Electravirus</taxon>
        <taxon>Electravirus Sbp1</taxon>
    </lineage>
</organism>